<dbReference type="SUPFAM" id="SSF49562">
    <property type="entry name" value="C2 domain (Calcium/lipid-binding domain, CaLB)"/>
    <property type="match status" value="2"/>
</dbReference>
<keyword evidence="6" id="KW-0472">Membrane</keyword>
<evidence type="ECO:0000256" key="2">
    <source>
        <dbReference type="ARBA" id="ARBA00022723"/>
    </source>
</evidence>
<keyword evidence="5" id="KW-1133">Transmembrane helix</keyword>
<keyword evidence="4" id="KW-0106">Calcium</keyword>
<reference evidence="9" key="1">
    <citation type="submission" date="2025-08" db="UniProtKB">
        <authorList>
            <consortium name="RefSeq"/>
        </authorList>
    </citation>
    <scope>IDENTIFICATION</scope>
</reference>
<evidence type="ECO:0000313" key="9">
    <source>
        <dbReference type="RefSeq" id="XP_029634075.1"/>
    </source>
</evidence>
<dbReference type="PRINTS" id="PR00399">
    <property type="entry name" value="SYNAPTOTAGMN"/>
</dbReference>
<keyword evidence="2" id="KW-0479">Metal-binding</keyword>
<name>A0A6P7S7A2_9MOLL</name>
<dbReference type="GO" id="GO:0005886">
    <property type="term" value="C:plasma membrane"/>
    <property type="evidence" value="ECO:0007669"/>
    <property type="project" value="TreeGrafter"/>
</dbReference>
<dbReference type="GO" id="GO:0005544">
    <property type="term" value="F:calcium-dependent phospholipid binding"/>
    <property type="evidence" value="ECO:0007669"/>
    <property type="project" value="TreeGrafter"/>
</dbReference>
<proteinExistence type="predicted"/>
<comment type="subcellular location">
    <subcellularLocation>
        <location evidence="7">Endomembrane system</location>
        <topology evidence="7">Single-pass membrane protein</topology>
    </subcellularLocation>
</comment>
<dbReference type="Proteomes" id="UP000515154">
    <property type="component" value="Linkage group LG3"/>
</dbReference>
<dbReference type="AlphaFoldDB" id="A0A6P7S7A2"/>
<dbReference type="RefSeq" id="XP_029634075.1">
    <property type="nucleotide sequence ID" value="XM_029778215.2"/>
</dbReference>
<dbReference type="KEGG" id="osn:115209719"/>
<organism evidence="8 9">
    <name type="scientific">Octopus sinensis</name>
    <name type="common">East Asian common octopus</name>
    <dbReference type="NCBI Taxonomy" id="2607531"/>
    <lineage>
        <taxon>Eukaryota</taxon>
        <taxon>Metazoa</taxon>
        <taxon>Spiralia</taxon>
        <taxon>Lophotrochozoa</taxon>
        <taxon>Mollusca</taxon>
        <taxon>Cephalopoda</taxon>
        <taxon>Coleoidea</taxon>
        <taxon>Octopodiformes</taxon>
        <taxon>Octopoda</taxon>
        <taxon>Incirrata</taxon>
        <taxon>Octopodidae</taxon>
        <taxon>Octopus</taxon>
    </lineage>
</organism>
<protein>
    <submittedName>
        <fullName evidence="9">Synaptotagmin-9-like isoform X1</fullName>
    </submittedName>
</protein>
<dbReference type="InterPro" id="IPR000008">
    <property type="entry name" value="C2_dom"/>
</dbReference>
<dbReference type="GO" id="GO:0070382">
    <property type="term" value="C:exocytic vesicle"/>
    <property type="evidence" value="ECO:0007669"/>
    <property type="project" value="TreeGrafter"/>
</dbReference>
<dbReference type="Pfam" id="PF00168">
    <property type="entry name" value="C2"/>
    <property type="match status" value="2"/>
</dbReference>
<evidence type="ECO:0000256" key="6">
    <source>
        <dbReference type="ARBA" id="ARBA00023136"/>
    </source>
</evidence>
<dbReference type="SMART" id="SM00239">
    <property type="entry name" value="C2"/>
    <property type="match status" value="2"/>
</dbReference>
<dbReference type="Gene3D" id="2.60.40.150">
    <property type="entry name" value="C2 domain"/>
    <property type="match status" value="2"/>
</dbReference>
<dbReference type="GO" id="GO:0005509">
    <property type="term" value="F:calcium ion binding"/>
    <property type="evidence" value="ECO:0007669"/>
    <property type="project" value="TreeGrafter"/>
</dbReference>
<dbReference type="PANTHER" id="PTHR10024">
    <property type="entry name" value="SYNAPTOTAGMIN"/>
    <property type="match status" value="1"/>
</dbReference>
<dbReference type="PANTHER" id="PTHR10024:SF374">
    <property type="entry name" value="C2 DOMAIN-CONTAINING PROTEIN"/>
    <property type="match status" value="1"/>
</dbReference>
<gene>
    <name evidence="9" type="primary">LOC115209719</name>
</gene>
<keyword evidence="1" id="KW-0812">Transmembrane</keyword>
<dbReference type="FunFam" id="2.60.40.150:FF:000011">
    <property type="entry name" value="Synaptotagmin 6"/>
    <property type="match status" value="1"/>
</dbReference>
<sequence>MTVQQFVTMHSNDIALPIGEIIGIACVVAFVLLSIGFLIYRRFCRIGTNHHLYHEAEALKEERANLSISQSSPNLVNECDGKEGIRNTVKRSLQAFRQSTLPTVSERHLTFERSLSHKLDLSNVEFSVQSLSQKSQPSIGKIKPELYKQTLIDETKLEQSCGKLYFSLRYDMQNEHLFVTIINATNLPAKDFSGTSDPYVKVYLLPDRKTKFQTKVHRKTLNPEFNETFMFNVSCQELNSRSVQFSLYDFDRFSRHDLIGDVIVKQDLLDENISKEKFFSFDIISSNQEKADLGELMMSLCYLPTAGRLTVTIIKARNLKAMDITGSSDPYVKVALMCQGKRIRKRKTSVKRSTLRPVYNEAIVFDVPQEHIEEISLVIKVVDYDRIGSNEVMGCCGIGPHFPGIGRDHWYEMLENPRKPLAQWYTLTEQVDFSSLDSTPNGGKHTNSSKSKSKDFKENLFPD</sequence>
<keyword evidence="3" id="KW-0677">Repeat</keyword>
<evidence type="ECO:0000256" key="3">
    <source>
        <dbReference type="ARBA" id="ARBA00022737"/>
    </source>
</evidence>
<evidence type="ECO:0000256" key="5">
    <source>
        <dbReference type="ARBA" id="ARBA00022989"/>
    </source>
</evidence>
<dbReference type="InterPro" id="IPR001565">
    <property type="entry name" value="Synaptotagmin"/>
</dbReference>
<dbReference type="GO" id="GO:0000149">
    <property type="term" value="F:SNARE binding"/>
    <property type="evidence" value="ECO:0007669"/>
    <property type="project" value="TreeGrafter"/>
</dbReference>
<dbReference type="FunFam" id="2.60.40.150:FF:000005">
    <property type="entry name" value="Synaptotagmin 6"/>
    <property type="match status" value="1"/>
</dbReference>
<evidence type="ECO:0000313" key="8">
    <source>
        <dbReference type="Proteomes" id="UP000515154"/>
    </source>
</evidence>
<dbReference type="CDD" id="cd08403">
    <property type="entry name" value="C2B_Synaptotagmin-3-5-6-9-10"/>
    <property type="match status" value="1"/>
</dbReference>
<keyword evidence="8" id="KW-1185">Reference proteome</keyword>
<accession>A0A6P7S7A2</accession>
<dbReference type="GO" id="GO:0001786">
    <property type="term" value="F:phosphatidylserine binding"/>
    <property type="evidence" value="ECO:0007669"/>
    <property type="project" value="TreeGrafter"/>
</dbReference>
<dbReference type="InterPro" id="IPR035892">
    <property type="entry name" value="C2_domain_sf"/>
</dbReference>
<dbReference type="PROSITE" id="PS50004">
    <property type="entry name" value="C2"/>
    <property type="match status" value="2"/>
</dbReference>
<evidence type="ECO:0000256" key="4">
    <source>
        <dbReference type="ARBA" id="ARBA00022837"/>
    </source>
</evidence>
<evidence type="ECO:0000256" key="7">
    <source>
        <dbReference type="ARBA" id="ARBA00037847"/>
    </source>
</evidence>
<dbReference type="PRINTS" id="PR00360">
    <property type="entry name" value="C2DOMAIN"/>
</dbReference>
<dbReference type="GO" id="GO:0017156">
    <property type="term" value="P:calcium-ion regulated exocytosis"/>
    <property type="evidence" value="ECO:0007669"/>
    <property type="project" value="TreeGrafter"/>
</dbReference>
<evidence type="ECO:0000256" key="1">
    <source>
        <dbReference type="ARBA" id="ARBA00022692"/>
    </source>
</evidence>
<dbReference type="GO" id="GO:0030276">
    <property type="term" value="F:clathrin binding"/>
    <property type="evidence" value="ECO:0007669"/>
    <property type="project" value="TreeGrafter"/>
</dbReference>